<keyword evidence="1" id="KW-0812">Transmembrane</keyword>
<protein>
    <submittedName>
        <fullName evidence="2">Uncharacterized protein</fullName>
    </submittedName>
</protein>
<name>A0A7R9BFK6_9CRUS</name>
<proteinExistence type="predicted"/>
<keyword evidence="1" id="KW-1133">Transmembrane helix</keyword>
<feature type="transmembrane region" description="Helical" evidence="1">
    <location>
        <begin position="101"/>
        <end position="126"/>
    </location>
</feature>
<dbReference type="Proteomes" id="UP000678499">
    <property type="component" value="Unassembled WGS sequence"/>
</dbReference>
<dbReference type="EMBL" id="CAJPEX010000239">
    <property type="protein sequence ID" value="CAG0914504.1"/>
    <property type="molecule type" value="Genomic_DNA"/>
</dbReference>
<keyword evidence="1" id="KW-0472">Membrane</keyword>
<reference evidence="2" key="1">
    <citation type="submission" date="2020-11" db="EMBL/GenBank/DDBJ databases">
        <authorList>
            <person name="Tran Van P."/>
        </authorList>
    </citation>
    <scope>NUCLEOTIDE SEQUENCE</scope>
</reference>
<keyword evidence="3" id="KW-1185">Reference proteome</keyword>
<gene>
    <name evidence="2" type="ORF">NMOB1V02_LOCUS2188</name>
</gene>
<sequence>MCIPSLSKKNALGTLHLARTYLKLRLEALAMVQVTFNLPLPHHPSALLTASDSSFYSDKSQGFVILLTGFYETKYMRLAESHFLCSRACHTKAERVRPDRVMFFTIAWPSVIALVALVIVIAVAILRHADKCCRARHGARNQNYELNLVTFTKNVSKSDECFVTRGRDANK</sequence>
<evidence type="ECO:0000256" key="1">
    <source>
        <dbReference type="SAM" id="Phobius"/>
    </source>
</evidence>
<organism evidence="2">
    <name type="scientific">Notodromas monacha</name>
    <dbReference type="NCBI Taxonomy" id="399045"/>
    <lineage>
        <taxon>Eukaryota</taxon>
        <taxon>Metazoa</taxon>
        <taxon>Ecdysozoa</taxon>
        <taxon>Arthropoda</taxon>
        <taxon>Crustacea</taxon>
        <taxon>Oligostraca</taxon>
        <taxon>Ostracoda</taxon>
        <taxon>Podocopa</taxon>
        <taxon>Podocopida</taxon>
        <taxon>Cypridocopina</taxon>
        <taxon>Cypridoidea</taxon>
        <taxon>Cyprididae</taxon>
        <taxon>Notodromas</taxon>
    </lineage>
</organism>
<dbReference type="EMBL" id="OA882276">
    <property type="protein sequence ID" value="CAD7274352.1"/>
    <property type="molecule type" value="Genomic_DNA"/>
</dbReference>
<accession>A0A7R9BFK6</accession>
<evidence type="ECO:0000313" key="2">
    <source>
        <dbReference type="EMBL" id="CAD7274352.1"/>
    </source>
</evidence>
<evidence type="ECO:0000313" key="3">
    <source>
        <dbReference type="Proteomes" id="UP000678499"/>
    </source>
</evidence>
<dbReference type="AlphaFoldDB" id="A0A7R9BFK6"/>